<name>A0AAD2CZ78_EUPCR</name>
<gene>
    <name evidence="1" type="ORF">ECRASSUSDP1_LOCUS15897</name>
</gene>
<dbReference type="EMBL" id="CAMPGE010015955">
    <property type="protein sequence ID" value="CAI2374542.1"/>
    <property type="molecule type" value="Genomic_DNA"/>
</dbReference>
<proteinExistence type="predicted"/>
<protein>
    <submittedName>
        <fullName evidence="1">Uncharacterized protein</fullName>
    </submittedName>
</protein>
<evidence type="ECO:0000313" key="2">
    <source>
        <dbReference type="Proteomes" id="UP001295684"/>
    </source>
</evidence>
<dbReference type="AlphaFoldDB" id="A0AAD2CZ78"/>
<comment type="caution">
    <text evidence="1">The sequence shown here is derived from an EMBL/GenBank/DDBJ whole genome shotgun (WGS) entry which is preliminary data.</text>
</comment>
<evidence type="ECO:0000313" key="1">
    <source>
        <dbReference type="EMBL" id="CAI2374542.1"/>
    </source>
</evidence>
<organism evidence="1 2">
    <name type="scientific">Euplotes crassus</name>
    <dbReference type="NCBI Taxonomy" id="5936"/>
    <lineage>
        <taxon>Eukaryota</taxon>
        <taxon>Sar</taxon>
        <taxon>Alveolata</taxon>
        <taxon>Ciliophora</taxon>
        <taxon>Intramacronucleata</taxon>
        <taxon>Spirotrichea</taxon>
        <taxon>Hypotrichia</taxon>
        <taxon>Euplotida</taxon>
        <taxon>Euplotidae</taxon>
        <taxon>Moneuplotes</taxon>
    </lineage>
</organism>
<reference evidence="1" key="1">
    <citation type="submission" date="2023-07" db="EMBL/GenBank/DDBJ databases">
        <authorList>
            <consortium name="AG Swart"/>
            <person name="Singh M."/>
            <person name="Singh A."/>
            <person name="Seah K."/>
            <person name="Emmerich C."/>
        </authorList>
    </citation>
    <scope>NUCLEOTIDE SEQUENCE</scope>
    <source>
        <strain evidence="1">DP1</strain>
    </source>
</reference>
<accession>A0AAD2CZ78</accession>
<keyword evidence="2" id="KW-1185">Reference proteome</keyword>
<dbReference type="Proteomes" id="UP001295684">
    <property type="component" value="Unassembled WGS sequence"/>
</dbReference>
<sequence length="260" mass="30286">MEPLPISILSKSERYKKRERQLLEEIQKYDFKIINAHSFNAERGSVQPGQGYNLEYLYFYAHNEWKFIFTKRMPSLGSMYIEKFTGGLMSRENKYLHDFFELKFPQKINECLISASANPTFSITPYLNKFIRLAPRVFKRINVCAFLFKGKQFMKFIVAYKHVEFFQIGLCMILTPKVLNYSTFLKNTQIKNVSFYGAGSDTRGDWEKNPEQFSNLIQSLGTSSDLKLSIEHIELYHCGLTSKQVENTLKNAGFTVTFSV</sequence>